<dbReference type="Pfam" id="PF00441">
    <property type="entry name" value="Acyl-CoA_dh_1"/>
    <property type="match status" value="1"/>
</dbReference>
<dbReference type="PANTHER" id="PTHR43884">
    <property type="entry name" value="ACYL-COA DEHYDROGENASE"/>
    <property type="match status" value="1"/>
</dbReference>
<evidence type="ECO:0000259" key="2">
    <source>
        <dbReference type="Pfam" id="PF00441"/>
    </source>
</evidence>
<dbReference type="InterPro" id="IPR009075">
    <property type="entry name" value="AcylCo_DH/oxidase_C"/>
</dbReference>
<dbReference type="InterPro" id="IPR049426">
    <property type="entry name" value="Acyl-CoA-dh-like_C"/>
</dbReference>
<keyword evidence="1" id="KW-0285">Flavoprotein</keyword>
<dbReference type="GO" id="GO:0003995">
    <property type="term" value="F:acyl-CoA dehydrogenase activity"/>
    <property type="evidence" value="ECO:0007669"/>
    <property type="project" value="TreeGrafter"/>
</dbReference>
<sequence length="307" mass="34157">MVQFKTPIAQFGAIKLKLAEMATSAYAGESGSYRAAKNIEDRINMRRADGNSHQEAELKGVEEYAIECSILKVACSEDIQHCADEGIQIFGGMGFSADAPMESAWRDARIPRIYEGTNEINRMLAVGMLVKKAMKGHVDLLKPAMAVGEELTAIPSFDTPDYDAIMGEEKAMVAKLKKVFLMVAGSAIQKYGPDLEQHQQLLLAASDILIEIYMAESTILRAEKNAKRFGKESQKVQLAMASLYLYHAVDTINKNAKEGIVSFAEGDEQRMMLMGLKRFTKYQNQPNVIELRNLIAEKVISENKYPF</sequence>
<evidence type="ECO:0000256" key="1">
    <source>
        <dbReference type="ARBA" id="ARBA00022630"/>
    </source>
</evidence>
<dbReference type="Pfam" id="PF21263">
    <property type="entry name" value="Acyl-CoA-dh_C"/>
    <property type="match status" value="1"/>
</dbReference>
<protein>
    <submittedName>
        <fullName evidence="4">Uncharacterized protein</fullName>
    </submittedName>
</protein>
<comment type="caution">
    <text evidence="4">The sequence shown here is derived from an EMBL/GenBank/DDBJ whole genome shotgun (WGS) entry which is preliminary data.</text>
</comment>
<evidence type="ECO:0000313" key="4">
    <source>
        <dbReference type="EMBL" id="KKK58682.1"/>
    </source>
</evidence>
<proteinExistence type="predicted"/>
<accession>A0A0F8WP64</accession>
<dbReference type="InterPro" id="IPR036250">
    <property type="entry name" value="AcylCo_DH-like_C"/>
</dbReference>
<reference evidence="4" key="1">
    <citation type="journal article" date="2015" name="Nature">
        <title>Complex archaea that bridge the gap between prokaryotes and eukaryotes.</title>
        <authorList>
            <person name="Spang A."/>
            <person name="Saw J.H."/>
            <person name="Jorgensen S.L."/>
            <person name="Zaremba-Niedzwiedzka K."/>
            <person name="Martijn J."/>
            <person name="Lind A.E."/>
            <person name="van Eijk R."/>
            <person name="Schleper C."/>
            <person name="Guy L."/>
            <person name="Ettema T.J."/>
        </authorList>
    </citation>
    <scope>NUCLEOTIDE SEQUENCE</scope>
</reference>
<organism evidence="4">
    <name type="scientific">marine sediment metagenome</name>
    <dbReference type="NCBI Taxonomy" id="412755"/>
    <lineage>
        <taxon>unclassified sequences</taxon>
        <taxon>metagenomes</taxon>
        <taxon>ecological metagenomes</taxon>
    </lineage>
</organism>
<dbReference type="SUPFAM" id="SSF47203">
    <property type="entry name" value="Acyl-CoA dehydrogenase C-terminal domain-like"/>
    <property type="match status" value="1"/>
</dbReference>
<gene>
    <name evidence="4" type="ORF">LCGC14_3041960</name>
</gene>
<feature type="domain" description="Acyl-CoA dehydrogenase-like C-terminal" evidence="3">
    <location>
        <begin position="175"/>
        <end position="278"/>
    </location>
</feature>
<feature type="domain" description="Acyl-CoA dehydrogenase/oxidase C-terminal" evidence="2">
    <location>
        <begin position="3"/>
        <end position="124"/>
    </location>
</feature>
<evidence type="ECO:0000259" key="3">
    <source>
        <dbReference type="Pfam" id="PF21263"/>
    </source>
</evidence>
<name>A0A0F8WP64_9ZZZZ</name>
<dbReference type="AlphaFoldDB" id="A0A0F8WP64"/>
<dbReference type="EMBL" id="LAZR01063853">
    <property type="protein sequence ID" value="KKK58682.1"/>
    <property type="molecule type" value="Genomic_DNA"/>
</dbReference>
<dbReference type="Gene3D" id="1.20.140.10">
    <property type="entry name" value="Butyryl-CoA Dehydrogenase, subunit A, domain 3"/>
    <property type="match status" value="2"/>
</dbReference>
<dbReference type="PANTHER" id="PTHR43884:SF12">
    <property type="entry name" value="ISOVALERYL-COA DEHYDROGENASE, MITOCHONDRIAL-RELATED"/>
    <property type="match status" value="1"/>
</dbReference>